<evidence type="ECO:0000313" key="2">
    <source>
        <dbReference type="EMBL" id="MEV0364288.1"/>
    </source>
</evidence>
<dbReference type="Proteomes" id="UP001551658">
    <property type="component" value="Unassembled WGS sequence"/>
</dbReference>
<protein>
    <submittedName>
        <fullName evidence="2">Uncharacterized protein</fullName>
    </submittedName>
</protein>
<sequence>MAVEFAAFLAVSFAHIEWLKPWLGYAFCPGSLLGFIVVMNLFNKSVEPVKLRPVYDERFAFVQAHPKFRQALQDGTRQ</sequence>
<keyword evidence="1" id="KW-0812">Transmembrane</keyword>
<dbReference type="RefSeq" id="WP_357979293.1">
    <property type="nucleotide sequence ID" value="NZ_JBFAIH010000008.1"/>
</dbReference>
<evidence type="ECO:0000256" key="1">
    <source>
        <dbReference type="SAM" id="Phobius"/>
    </source>
</evidence>
<comment type="caution">
    <text evidence="2">The sequence shown here is derived from an EMBL/GenBank/DDBJ whole genome shotgun (WGS) entry which is preliminary data.</text>
</comment>
<dbReference type="EMBL" id="JBFAIH010000008">
    <property type="protein sequence ID" value="MEV0364288.1"/>
    <property type="molecule type" value="Genomic_DNA"/>
</dbReference>
<name>A0ABV3F9M8_9NOCA</name>
<organism evidence="2 3">
    <name type="scientific">Nocardia fusca</name>
    <dbReference type="NCBI Taxonomy" id="941183"/>
    <lineage>
        <taxon>Bacteria</taxon>
        <taxon>Bacillati</taxon>
        <taxon>Actinomycetota</taxon>
        <taxon>Actinomycetes</taxon>
        <taxon>Mycobacteriales</taxon>
        <taxon>Nocardiaceae</taxon>
        <taxon>Nocardia</taxon>
    </lineage>
</organism>
<evidence type="ECO:0000313" key="3">
    <source>
        <dbReference type="Proteomes" id="UP001551658"/>
    </source>
</evidence>
<feature type="transmembrane region" description="Helical" evidence="1">
    <location>
        <begin position="22"/>
        <end position="42"/>
    </location>
</feature>
<keyword evidence="1" id="KW-0472">Membrane</keyword>
<keyword evidence="1" id="KW-1133">Transmembrane helix</keyword>
<reference evidence="2 3" key="1">
    <citation type="submission" date="2024-06" db="EMBL/GenBank/DDBJ databases">
        <title>The Natural Products Discovery Center: Release of the First 8490 Sequenced Strains for Exploring Actinobacteria Biosynthetic Diversity.</title>
        <authorList>
            <person name="Kalkreuter E."/>
            <person name="Kautsar S.A."/>
            <person name="Yang D."/>
            <person name="Bader C.D."/>
            <person name="Teijaro C.N."/>
            <person name="Fluegel L."/>
            <person name="Davis C.M."/>
            <person name="Simpson J.R."/>
            <person name="Lauterbach L."/>
            <person name="Steele A.D."/>
            <person name="Gui C."/>
            <person name="Meng S."/>
            <person name="Li G."/>
            <person name="Viehrig K."/>
            <person name="Ye F."/>
            <person name="Su P."/>
            <person name="Kiefer A.F."/>
            <person name="Nichols A."/>
            <person name="Cepeda A.J."/>
            <person name="Yan W."/>
            <person name="Fan B."/>
            <person name="Jiang Y."/>
            <person name="Adhikari A."/>
            <person name="Zheng C.-J."/>
            <person name="Schuster L."/>
            <person name="Cowan T.M."/>
            <person name="Smanski M.J."/>
            <person name="Chevrette M.G."/>
            <person name="De Carvalho L.P.S."/>
            <person name="Shen B."/>
        </authorList>
    </citation>
    <scope>NUCLEOTIDE SEQUENCE [LARGE SCALE GENOMIC DNA]</scope>
    <source>
        <strain evidence="2 3">NPDC050671</strain>
    </source>
</reference>
<proteinExistence type="predicted"/>
<keyword evidence="3" id="KW-1185">Reference proteome</keyword>
<accession>A0ABV3F9M8</accession>
<gene>
    <name evidence="2" type="ORF">AB0H72_16445</name>
</gene>